<dbReference type="AlphaFoldDB" id="A0AAE1DF64"/>
<evidence type="ECO:0000313" key="1">
    <source>
        <dbReference type="EMBL" id="KAK3768301.1"/>
    </source>
</evidence>
<keyword evidence="2" id="KW-1185">Reference proteome</keyword>
<comment type="caution">
    <text evidence="1">The sequence shown here is derived from an EMBL/GenBank/DDBJ whole genome shotgun (WGS) entry which is preliminary data.</text>
</comment>
<organism evidence="1 2">
    <name type="scientific">Elysia crispata</name>
    <name type="common">lettuce slug</name>
    <dbReference type="NCBI Taxonomy" id="231223"/>
    <lineage>
        <taxon>Eukaryota</taxon>
        <taxon>Metazoa</taxon>
        <taxon>Spiralia</taxon>
        <taxon>Lophotrochozoa</taxon>
        <taxon>Mollusca</taxon>
        <taxon>Gastropoda</taxon>
        <taxon>Heterobranchia</taxon>
        <taxon>Euthyneura</taxon>
        <taxon>Panpulmonata</taxon>
        <taxon>Sacoglossa</taxon>
        <taxon>Placobranchoidea</taxon>
        <taxon>Plakobranchidae</taxon>
        <taxon>Elysia</taxon>
    </lineage>
</organism>
<evidence type="ECO:0000313" key="2">
    <source>
        <dbReference type="Proteomes" id="UP001283361"/>
    </source>
</evidence>
<reference evidence="1" key="1">
    <citation type="journal article" date="2023" name="G3 (Bethesda)">
        <title>A reference genome for the long-term kleptoplast-retaining sea slug Elysia crispata morphotype clarki.</title>
        <authorList>
            <person name="Eastman K.E."/>
            <person name="Pendleton A.L."/>
            <person name="Shaikh M.A."/>
            <person name="Suttiyut T."/>
            <person name="Ogas R."/>
            <person name="Tomko P."/>
            <person name="Gavelis G."/>
            <person name="Widhalm J.R."/>
            <person name="Wisecaver J.H."/>
        </authorList>
    </citation>
    <scope>NUCLEOTIDE SEQUENCE</scope>
    <source>
        <strain evidence="1">ECLA1</strain>
    </source>
</reference>
<dbReference type="Proteomes" id="UP001283361">
    <property type="component" value="Unassembled WGS sequence"/>
</dbReference>
<protein>
    <submittedName>
        <fullName evidence="1">Uncharacterized protein</fullName>
    </submittedName>
</protein>
<sequence length="123" mass="13805">MSELVAKLWSPGLDLGKTRRTGQPLTRTQFSKVLVVWLRVVRATGPMDIVKSLGNLWSTSRASRIDFTTGLPFPQIAPTRYSVACRSDCARQLYLLTNIKLSPFSFAFNLEQRGLRLFSCIAP</sequence>
<dbReference type="EMBL" id="JAWDGP010004062">
    <property type="protein sequence ID" value="KAK3768301.1"/>
    <property type="molecule type" value="Genomic_DNA"/>
</dbReference>
<gene>
    <name evidence="1" type="ORF">RRG08_031093</name>
</gene>
<proteinExistence type="predicted"/>
<accession>A0AAE1DF64</accession>
<name>A0AAE1DF64_9GAST</name>